<protein>
    <submittedName>
        <fullName evidence="1">Uncharacterized protein</fullName>
    </submittedName>
</protein>
<accession>A0ABZ1F743</accession>
<sequence>MKNNAASASYSISGGCVCSNDFVRVFYNSGFLGNYDTIVSNTNKQLVSTYNENASWRAYFG</sequence>
<gene>
    <name evidence="1" type="ORF">OG849_34365</name>
</gene>
<dbReference type="EMBL" id="CP109083">
    <property type="protein sequence ID" value="WSB11991.1"/>
    <property type="molecule type" value="Genomic_DNA"/>
</dbReference>
<keyword evidence="2" id="KW-1185">Reference proteome</keyword>
<dbReference type="Proteomes" id="UP001356428">
    <property type="component" value="Chromosome"/>
</dbReference>
<organism evidence="1 2">
    <name type="scientific">Streptomyces cyaneofuscatus</name>
    <dbReference type="NCBI Taxonomy" id="66883"/>
    <lineage>
        <taxon>Bacteria</taxon>
        <taxon>Bacillati</taxon>
        <taxon>Actinomycetota</taxon>
        <taxon>Actinomycetes</taxon>
        <taxon>Kitasatosporales</taxon>
        <taxon>Streptomycetaceae</taxon>
        <taxon>Streptomyces</taxon>
    </lineage>
</organism>
<evidence type="ECO:0000313" key="2">
    <source>
        <dbReference type="Proteomes" id="UP001356428"/>
    </source>
</evidence>
<evidence type="ECO:0000313" key="1">
    <source>
        <dbReference type="EMBL" id="WSB11991.1"/>
    </source>
</evidence>
<name>A0ABZ1F743_9ACTN</name>
<dbReference type="RefSeq" id="WP_326702078.1">
    <property type="nucleotide sequence ID" value="NZ_CP108861.1"/>
</dbReference>
<proteinExistence type="predicted"/>
<reference evidence="1 2" key="1">
    <citation type="submission" date="2022-10" db="EMBL/GenBank/DDBJ databases">
        <title>The complete genomes of actinobacterial strains from the NBC collection.</title>
        <authorList>
            <person name="Joergensen T.S."/>
            <person name="Alvarez Arevalo M."/>
            <person name="Sterndorff E.B."/>
            <person name="Faurdal D."/>
            <person name="Vuksanovic O."/>
            <person name="Mourched A.-S."/>
            <person name="Charusanti P."/>
            <person name="Shaw S."/>
            <person name="Blin K."/>
            <person name="Weber T."/>
        </authorList>
    </citation>
    <scope>NUCLEOTIDE SEQUENCE [LARGE SCALE GENOMIC DNA]</scope>
    <source>
        <strain evidence="1 2">NBC 01792</strain>
    </source>
</reference>
<dbReference type="PROSITE" id="PS51257">
    <property type="entry name" value="PROKAR_LIPOPROTEIN"/>
    <property type="match status" value="1"/>
</dbReference>